<evidence type="ECO:0000256" key="6">
    <source>
        <dbReference type="ARBA" id="ARBA00022777"/>
    </source>
</evidence>
<feature type="transmembrane region" description="Helical" evidence="9">
    <location>
        <begin position="99"/>
        <end position="116"/>
    </location>
</feature>
<comment type="catalytic activity">
    <reaction evidence="1">
        <text>ATP + protein L-histidine = ADP + protein N-phospho-L-histidine.</text>
        <dbReference type="EC" id="2.7.13.3"/>
    </reaction>
</comment>
<keyword evidence="9" id="KW-0472">Membrane</keyword>
<accession>A0A7G6DZM2</accession>
<evidence type="ECO:0000313" key="11">
    <source>
        <dbReference type="EMBL" id="QNB45276.1"/>
    </source>
</evidence>
<proteinExistence type="predicted"/>
<dbReference type="PROSITE" id="PS50109">
    <property type="entry name" value="HIS_KIN"/>
    <property type="match status" value="1"/>
</dbReference>
<keyword evidence="8" id="KW-0902">Two-component regulatory system</keyword>
<dbReference type="EMBL" id="CP045798">
    <property type="protein sequence ID" value="QNB45276.1"/>
    <property type="molecule type" value="Genomic_DNA"/>
</dbReference>
<dbReference type="Proteomes" id="UP000515847">
    <property type="component" value="Chromosome"/>
</dbReference>
<dbReference type="InterPro" id="IPR003661">
    <property type="entry name" value="HisK_dim/P_dom"/>
</dbReference>
<dbReference type="InterPro" id="IPR005467">
    <property type="entry name" value="His_kinase_dom"/>
</dbReference>
<dbReference type="AlphaFoldDB" id="A0A7G6DZM2"/>
<feature type="transmembrane region" description="Helical" evidence="9">
    <location>
        <begin position="37"/>
        <end position="55"/>
    </location>
</feature>
<evidence type="ECO:0000256" key="2">
    <source>
        <dbReference type="ARBA" id="ARBA00012438"/>
    </source>
</evidence>
<dbReference type="Gene3D" id="1.10.287.130">
    <property type="match status" value="1"/>
</dbReference>
<dbReference type="EC" id="2.7.13.3" evidence="2"/>
<dbReference type="KEGG" id="tfr:BR63_02475"/>
<evidence type="ECO:0000313" key="12">
    <source>
        <dbReference type="Proteomes" id="UP000515847"/>
    </source>
</evidence>
<dbReference type="SUPFAM" id="SSF47384">
    <property type="entry name" value="Homodimeric domain of signal transducing histidine kinase"/>
    <property type="match status" value="1"/>
</dbReference>
<dbReference type="GO" id="GO:0005524">
    <property type="term" value="F:ATP binding"/>
    <property type="evidence" value="ECO:0007669"/>
    <property type="project" value="UniProtKB-KW"/>
</dbReference>
<feature type="transmembrane region" description="Helical" evidence="9">
    <location>
        <begin position="67"/>
        <end position="87"/>
    </location>
</feature>
<keyword evidence="7" id="KW-0067">ATP-binding</keyword>
<dbReference type="PANTHER" id="PTHR43065">
    <property type="entry name" value="SENSOR HISTIDINE KINASE"/>
    <property type="match status" value="1"/>
</dbReference>
<dbReference type="CDD" id="cd00082">
    <property type="entry name" value="HisKA"/>
    <property type="match status" value="1"/>
</dbReference>
<keyword evidence="5" id="KW-0547">Nucleotide-binding</keyword>
<reference evidence="11 12" key="1">
    <citation type="journal article" date="2019" name="Front. Microbiol.">
        <title>Thermoanaerosceptrum fracticalcis gen. nov. sp. nov., a Novel Fumarate-Fermenting Microorganism From a Deep Fractured Carbonate Aquifer of the US Great Basin.</title>
        <authorList>
            <person name="Hamilton-Brehm S.D."/>
            <person name="Stewart L.E."/>
            <person name="Zavarin M."/>
            <person name="Caldwell M."/>
            <person name="Lawson P.A."/>
            <person name="Onstott T.C."/>
            <person name="Grzymski J."/>
            <person name="Neveux I."/>
            <person name="Lollar B.S."/>
            <person name="Russell C.E."/>
            <person name="Moser D.P."/>
        </authorList>
    </citation>
    <scope>NUCLEOTIDE SEQUENCE [LARGE SCALE GENOMIC DNA]</scope>
    <source>
        <strain evidence="11 12">DRI-13</strain>
    </source>
</reference>
<keyword evidence="9" id="KW-0812">Transmembrane</keyword>
<keyword evidence="3" id="KW-0597">Phosphoprotein</keyword>
<evidence type="ECO:0000259" key="10">
    <source>
        <dbReference type="PROSITE" id="PS50109"/>
    </source>
</evidence>
<dbReference type="GO" id="GO:0000155">
    <property type="term" value="F:phosphorelay sensor kinase activity"/>
    <property type="evidence" value="ECO:0007669"/>
    <property type="project" value="InterPro"/>
</dbReference>
<protein>
    <recommendedName>
        <fullName evidence="2">histidine kinase</fullName>
        <ecNumber evidence="2">2.7.13.3</ecNumber>
    </recommendedName>
</protein>
<feature type="domain" description="Histidine kinase" evidence="10">
    <location>
        <begin position="213"/>
        <end position="383"/>
    </location>
</feature>
<evidence type="ECO:0000256" key="5">
    <source>
        <dbReference type="ARBA" id="ARBA00022741"/>
    </source>
</evidence>
<name>A0A7G6DZM2_THEFR</name>
<dbReference type="InterPro" id="IPR036097">
    <property type="entry name" value="HisK_dim/P_sf"/>
</dbReference>
<feature type="transmembrane region" description="Helical" evidence="9">
    <location>
        <begin position="136"/>
        <end position="154"/>
    </location>
</feature>
<keyword evidence="9" id="KW-1133">Transmembrane helix</keyword>
<dbReference type="Gene3D" id="3.30.565.10">
    <property type="entry name" value="Histidine kinase-like ATPase, C-terminal domain"/>
    <property type="match status" value="1"/>
</dbReference>
<keyword evidence="6" id="KW-0418">Kinase</keyword>
<dbReference type="SUPFAM" id="SSF55874">
    <property type="entry name" value="ATPase domain of HSP90 chaperone/DNA topoisomerase II/histidine kinase"/>
    <property type="match status" value="1"/>
</dbReference>
<dbReference type="PANTHER" id="PTHR43065:SF10">
    <property type="entry name" value="PEROXIDE STRESS-ACTIVATED HISTIDINE KINASE MAK3"/>
    <property type="match status" value="1"/>
</dbReference>
<evidence type="ECO:0000256" key="7">
    <source>
        <dbReference type="ARBA" id="ARBA00022840"/>
    </source>
</evidence>
<evidence type="ECO:0000256" key="9">
    <source>
        <dbReference type="SAM" id="Phobius"/>
    </source>
</evidence>
<dbReference type="SMART" id="SM00388">
    <property type="entry name" value="HisKA"/>
    <property type="match status" value="1"/>
</dbReference>
<dbReference type="Pfam" id="PF02518">
    <property type="entry name" value="HATPase_c"/>
    <property type="match status" value="1"/>
</dbReference>
<evidence type="ECO:0000256" key="1">
    <source>
        <dbReference type="ARBA" id="ARBA00000085"/>
    </source>
</evidence>
<keyword evidence="4" id="KW-0808">Transferase</keyword>
<dbReference type="InterPro" id="IPR036890">
    <property type="entry name" value="HATPase_C_sf"/>
</dbReference>
<feature type="transmembrane region" description="Helical" evidence="9">
    <location>
        <begin position="166"/>
        <end position="185"/>
    </location>
</feature>
<dbReference type="InterPro" id="IPR003594">
    <property type="entry name" value="HATPase_dom"/>
</dbReference>
<evidence type="ECO:0000256" key="8">
    <source>
        <dbReference type="ARBA" id="ARBA00023012"/>
    </source>
</evidence>
<gene>
    <name evidence="11" type="ORF">BR63_02475</name>
</gene>
<evidence type="ECO:0000256" key="4">
    <source>
        <dbReference type="ARBA" id="ARBA00022679"/>
    </source>
</evidence>
<dbReference type="Pfam" id="PF00512">
    <property type="entry name" value="HisKA"/>
    <property type="match status" value="1"/>
</dbReference>
<organism evidence="11 12">
    <name type="scientific">Thermanaerosceptrum fracticalcis</name>
    <dbReference type="NCBI Taxonomy" id="1712410"/>
    <lineage>
        <taxon>Bacteria</taxon>
        <taxon>Bacillati</taxon>
        <taxon>Bacillota</taxon>
        <taxon>Clostridia</taxon>
        <taxon>Eubacteriales</taxon>
        <taxon>Peptococcaceae</taxon>
        <taxon>Thermanaerosceptrum</taxon>
    </lineage>
</organism>
<evidence type="ECO:0000256" key="3">
    <source>
        <dbReference type="ARBA" id="ARBA00022553"/>
    </source>
</evidence>
<keyword evidence="12" id="KW-1185">Reference proteome</keyword>
<sequence>MEYSSVINPPRSRKFIEERRGNLSAQKNNNIYKIEQYSFIVECIFLAFLSIILIRRLDPPTILEWQFFASIVIIIIAVIIYMGTLYKFKYSNVPSKLELFLRVVFLLISGWLLAQTNDSSVRVIIVLPTVLVALRYAIKYTILIAGVTSLVVIVSDTINQRNNIDYEFIFICFIWFLGILISKTMENERQLYREKQKLLENEKYAAMGQMAAGIVHEVKNPLTTIKGFIQLLERNITKKDPEEVKYYLKVINKEIDRVNNLLKGFLQYAKPSTPKFTICNFNQIILDMSILLESQCTAKGIQLETDLEADPPEGYCDSNQITQVILNICLNAIDSMVHSPQKILTINTFADAEYIYVVIKDTGCGMTKEQMEKIFNPFYTTKQ</sequence>